<evidence type="ECO:0000259" key="1">
    <source>
        <dbReference type="Pfam" id="PF01814"/>
    </source>
</evidence>
<evidence type="ECO:0000313" key="3">
    <source>
        <dbReference type="Proteomes" id="UP000198318"/>
    </source>
</evidence>
<dbReference type="EMBL" id="FZOR01000013">
    <property type="protein sequence ID" value="SNS96752.1"/>
    <property type="molecule type" value="Genomic_DNA"/>
</dbReference>
<gene>
    <name evidence="2" type="ORF">SAMN05443665_101362</name>
</gene>
<dbReference type="Proteomes" id="UP000198318">
    <property type="component" value="Unassembled WGS sequence"/>
</dbReference>
<protein>
    <submittedName>
        <fullName evidence="2">Hemerythrin HHE cation binding domain-containing protein</fullName>
    </submittedName>
</protein>
<evidence type="ECO:0000313" key="2">
    <source>
        <dbReference type="EMBL" id="SNS96752.1"/>
    </source>
</evidence>
<accession>A0A239ITP0</accession>
<dbReference type="AlphaFoldDB" id="A0A239ITP0"/>
<sequence length="233" mass="24936">MCMGAFAVGTRDTTCRTLLHAAHAAFRRDLDRLAAAVAAGKGGAAHVRAGWDNLTQQMDMHHELEDRALWPRVERAVGGRPAELAALAEIRAERARLGPLIAGVDAALARAGTGTGTRVGGVGAGADRTGADRGGAVAAVRALREALEVHLRHEEATVLPLAESLLEAGQWRALSDEAALRCAAGAALFVPWVVDGIAPVERSRFLTALPGPVRERNRVLWEPRYRKRRLWST</sequence>
<name>A0A239ITP0_9ACTN</name>
<dbReference type="Gene3D" id="1.20.120.520">
    <property type="entry name" value="nmb1532 protein domain like"/>
    <property type="match status" value="1"/>
</dbReference>
<dbReference type="InterPro" id="IPR012312">
    <property type="entry name" value="Hemerythrin-like"/>
</dbReference>
<dbReference type="CDD" id="cd12108">
    <property type="entry name" value="Hr-like"/>
    <property type="match status" value="1"/>
</dbReference>
<keyword evidence="3" id="KW-1185">Reference proteome</keyword>
<feature type="domain" description="Hemerythrin-like" evidence="1">
    <location>
        <begin position="18"/>
        <end position="162"/>
    </location>
</feature>
<proteinExistence type="predicted"/>
<dbReference type="Pfam" id="PF01814">
    <property type="entry name" value="Hemerythrin"/>
    <property type="match status" value="1"/>
</dbReference>
<reference evidence="2 3" key="1">
    <citation type="submission" date="2017-06" db="EMBL/GenBank/DDBJ databases">
        <authorList>
            <person name="Kim H.J."/>
            <person name="Triplett B.A."/>
        </authorList>
    </citation>
    <scope>NUCLEOTIDE SEQUENCE [LARGE SCALE GENOMIC DNA]</scope>
    <source>
        <strain evidence="2 3">DSM 44715</strain>
    </source>
</reference>
<organism evidence="2 3">
    <name type="scientific">Actinomadura meyerae</name>
    <dbReference type="NCBI Taxonomy" id="240840"/>
    <lineage>
        <taxon>Bacteria</taxon>
        <taxon>Bacillati</taxon>
        <taxon>Actinomycetota</taxon>
        <taxon>Actinomycetes</taxon>
        <taxon>Streptosporangiales</taxon>
        <taxon>Thermomonosporaceae</taxon>
        <taxon>Actinomadura</taxon>
    </lineage>
</organism>